<evidence type="ECO:0000313" key="9">
    <source>
        <dbReference type="EMBL" id="SVA01067.1"/>
    </source>
</evidence>
<dbReference type="SMART" id="SM00710">
    <property type="entry name" value="PbH1"/>
    <property type="match status" value="7"/>
</dbReference>
<keyword evidence="6" id="KW-0408">Iron</keyword>
<evidence type="ECO:0000256" key="7">
    <source>
        <dbReference type="SAM" id="Phobius"/>
    </source>
</evidence>
<dbReference type="PANTHER" id="PTHR30600">
    <property type="entry name" value="CYTOCHROME C PEROXIDASE-RELATED"/>
    <property type="match status" value="1"/>
</dbReference>
<evidence type="ECO:0000256" key="5">
    <source>
        <dbReference type="ARBA" id="ARBA00023002"/>
    </source>
</evidence>
<dbReference type="InterPro" id="IPR006626">
    <property type="entry name" value="PbH1"/>
</dbReference>
<dbReference type="SUPFAM" id="SSF46626">
    <property type="entry name" value="Cytochrome c"/>
    <property type="match status" value="2"/>
</dbReference>
<dbReference type="InterPro" id="IPR009056">
    <property type="entry name" value="Cyt_c-like_dom"/>
</dbReference>
<dbReference type="Pfam" id="PF03150">
    <property type="entry name" value="CCP_MauG"/>
    <property type="match status" value="1"/>
</dbReference>
<organism evidence="9">
    <name type="scientific">marine metagenome</name>
    <dbReference type="NCBI Taxonomy" id="408172"/>
    <lineage>
        <taxon>unclassified sequences</taxon>
        <taxon>metagenomes</taxon>
        <taxon>ecological metagenomes</taxon>
    </lineage>
</organism>
<dbReference type="InterPro" id="IPR039448">
    <property type="entry name" value="Beta_helix"/>
</dbReference>
<dbReference type="Gene3D" id="2.160.20.10">
    <property type="entry name" value="Single-stranded right-handed beta-helix, Pectin lyase-like"/>
    <property type="match status" value="1"/>
</dbReference>
<dbReference type="PROSITE" id="PS51007">
    <property type="entry name" value="CYTC"/>
    <property type="match status" value="1"/>
</dbReference>
<accession>A0A381SFI0</accession>
<dbReference type="InterPro" id="IPR036909">
    <property type="entry name" value="Cyt_c-like_dom_sf"/>
</dbReference>
<keyword evidence="7" id="KW-1133">Transmembrane helix</keyword>
<keyword evidence="2" id="KW-0349">Heme</keyword>
<dbReference type="EMBL" id="UINC01002865">
    <property type="protein sequence ID" value="SVA01067.1"/>
    <property type="molecule type" value="Genomic_DNA"/>
</dbReference>
<keyword evidence="7" id="KW-0472">Membrane</keyword>
<evidence type="ECO:0000256" key="4">
    <source>
        <dbReference type="ARBA" id="ARBA00022729"/>
    </source>
</evidence>
<dbReference type="InterPro" id="IPR051395">
    <property type="entry name" value="Cytochrome_c_Peroxidase/MauG"/>
</dbReference>
<feature type="non-terminal residue" evidence="9">
    <location>
        <position position="695"/>
    </location>
</feature>
<keyword evidence="4" id="KW-0732">Signal</keyword>
<dbReference type="InterPro" id="IPR011050">
    <property type="entry name" value="Pectin_lyase_fold/virulence"/>
</dbReference>
<evidence type="ECO:0000259" key="8">
    <source>
        <dbReference type="PROSITE" id="PS51007"/>
    </source>
</evidence>
<evidence type="ECO:0000256" key="1">
    <source>
        <dbReference type="ARBA" id="ARBA00004196"/>
    </source>
</evidence>
<dbReference type="SUPFAM" id="SSF51126">
    <property type="entry name" value="Pectin lyase-like"/>
    <property type="match status" value="1"/>
</dbReference>
<dbReference type="Pfam" id="PF13229">
    <property type="entry name" value="Beta_helix"/>
    <property type="match status" value="1"/>
</dbReference>
<dbReference type="GO" id="GO:0009055">
    <property type="term" value="F:electron transfer activity"/>
    <property type="evidence" value="ECO:0007669"/>
    <property type="project" value="InterPro"/>
</dbReference>
<dbReference type="NCBIfam" id="TIGR03805">
    <property type="entry name" value="beta_helix_1"/>
    <property type="match status" value="1"/>
</dbReference>
<keyword evidence="3" id="KW-0479">Metal-binding</keyword>
<dbReference type="InterPro" id="IPR022442">
    <property type="entry name" value="SO_2930-like_dom"/>
</dbReference>
<sequence>MDKTIKISYIATGCVFSLILLFLFFPSQTIDSEKGAGYKDDKIITQSENYFRAILSANNLQRPFPKMVHREDNPDTPEKIELGKMLFFDPILSGDNSMSCAHCHHPDLGFSDNRGLSMGHHGKGIGRDRVDGRVLRRGSPSLWNAGFNHAQYWDGRAKDLEHQATFPITEPHEMNQDRVKLEKELNNIPEYRRLFDQVFGREKSVSFKNVVYAIASFERSILSNNSRFDQYAAGDINALSNSERNGLNVFRSLKTRCFECHNIPTFNNPDFKVVGVPDIDPNKPDLGRYDIVGKGYERAFKVPTLRNIALTAPYMHNGVFKTLDEVVDFYAEGGGIRHGIDQKLLDDKIRPFSLSNREKESLIAFLHSLTDDSRKPEIPKKVPSGLPVVDSLENQSPELARFRPEKSARRVLELKQIGKKIYVSPGQTIQDGIDLAGPGDTVMIGPGTYHEMLAIDKSSITIMGYTKNDKRLTILDGLHVLSDAAVGSGSDIEIRDLIVKNYTSNGLMLNHARNVTYRNLECHNTGLYGIYPVECVGVLIENCLVTGSSDAAIYVGQSKDIIVRGNIAHGNVTGIEIENSVNALVENNEVYNNTGGVLVFLLPNNPSKVSINCRVVDNYIHDNNHENFADPTAIVSQVPSGTGILIMAGDEVEVTQNKIINNNSFGVGLIGLDLLFGTGNNYDVDPIPQACWIHN</sequence>
<keyword evidence="5" id="KW-0560">Oxidoreductase</keyword>
<keyword evidence="7" id="KW-0812">Transmembrane</keyword>
<feature type="transmembrane region" description="Helical" evidence="7">
    <location>
        <begin position="7"/>
        <end position="25"/>
    </location>
</feature>
<evidence type="ECO:0000256" key="6">
    <source>
        <dbReference type="ARBA" id="ARBA00023004"/>
    </source>
</evidence>
<name>A0A381SFI0_9ZZZZ</name>
<dbReference type="Gene3D" id="1.10.760.10">
    <property type="entry name" value="Cytochrome c-like domain"/>
    <property type="match status" value="2"/>
</dbReference>
<dbReference type="InterPro" id="IPR012334">
    <property type="entry name" value="Pectin_lyas_fold"/>
</dbReference>
<dbReference type="GO" id="GO:0020037">
    <property type="term" value="F:heme binding"/>
    <property type="evidence" value="ECO:0007669"/>
    <property type="project" value="InterPro"/>
</dbReference>
<evidence type="ECO:0000256" key="3">
    <source>
        <dbReference type="ARBA" id="ARBA00022723"/>
    </source>
</evidence>
<dbReference type="GO" id="GO:0046872">
    <property type="term" value="F:metal ion binding"/>
    <property type="evidence" value="ECO:0007669"/>
    <property type="project" value="UniProtKB-KW"/>
</dbReference>
<reference evidence="9" key="1">
    <citation type="submission" date="2018-05" db="EMBL/GenBank/DDBJ databases">
        <authorList>
            <person name="Lanie J.A."/>
            <person name="Ng W.-L."/>
            <person name="Kazmierczak K.M."/>
            <person name="Andrzejewski T.M."/>
            <person name="Davidsen T.M."/>
            <person name="Wayne K.J."/>
            <person name="Tettelin H."/>
            <person name="Glass J.I."/>
            <person name="Rusch D."/>
            <person name="Podicherti R."/>
            <person name="Tsui H.-C.T."/>
            <person name="Winkler M.E."/>
        </authorList>
    </citation>
    <scope>NUCLEOTIDE SEQUENCE</scope>
</reference>
<feature type="domain" description="Cytochrome c" evidence="8">
    <location>
        <begin position="241"/>
        <end position="370"/>
    </location>
</feature>
<dbReference type="PANTHER" id="PTHR30600:SF10">
    <property type="entry name" value="BLL6722 PROTEIN"/>
    <property type="match status" value="1"/>
</dbReference>
<dbReference type="GO" id="GO:0030313">
    <property type="term" value="C:cell envelope"/>
    <property type="evidence" value="ECO:0007669"/>
    <property type="project" value="UniProtKB-SubCell"/>
</dbReference>
<evidence type="ECO:0000256" key="2">
    <source>
        <dbReference type="ARBA" id="ARBA00022617"/>
    </source>
</evidence>
<dbReference type="GO" id="GO:0004130">
    <property type="term" value="F:cytochrome-c peroxidase activity"/>
    <property type="evidence" value="ECO:0007669"/>
    <property type="project" value="TreeGrafter"/>
</dbReference>
<proteinExistence type="predicted"/>
<feature type="non-terminal residue" evidence="9">
    <location>
        <position position="1"/>
    </location>
</feature>
<protein>
    <recommendedName>
        <fullName evidence="8">Cytochrome c domain-containing protein</fullName>
    </recommendedName>
</protein>
<gene>
    <name evidence="9" type="ORF">METZ01_LOCUS53921</name>
</gene>
<comment type="subcellular location">
    <subcellularLocation>
        <location evidence="1">Cell envelope</location>
    </subcellularLocation>
</comment>
<dbReference type="InterPro" id="IPR004852">
    <property type="entry name" value="Di-haem_cyt_c_peroxidsae"/>
</dbReference>
<dbReference type="AlphaFoldDB" id="A0A381SFI0"/>